<dbReference type="Proteomes" id="UP000028926">
    <property type="component" value="Chromosome"/>
</dbReference>
<evidence type="ECO:0000313" key="1">
    <source>
        <dbReference type="EMBL" id="AIK96700.1"/>
    </source>
</evidence>
<gene>
    <name evidence="1" type="ORF">ID47_08170</name>
</gene>
<dbReference type="AlphaFoldDB" id="A0A077B173"/>
<keyword evidence="2" id="KW-1185">Reference proteome</keyword>
<organism evidence="1 2">
    <name type="scientific">Candidatus Odyssella acanthamoebae</name>
    <dbReference type="NCBI Taxonomy" id="91604"/>
    <lineage>
        <taxon>Bacteria</taxon>
        <taxon>Pseudomonadati</taxon>
        <taxon>Pseudomonadota</taxon>
        <taxon>Alphaproteobacteria</taxon>
        <taxon>Holosporales</taxon>
        <taxon>Candidatus Paracaedibacteraceae</taxon>
        <taxon>Candidatus Odyssella</taxon>
    </lineage>
</organism>
<protein>
    <submittedName>
        <fullName evidence="1">Uncharacterized protein</fullName>
    </submittedName>
</protein>
<name>A0A077B173_9PROT</name>
<dbReference type="KEGG" id="paca:ID47_08170"/>
<sequence length="87" mass="9529">MIKFLILSTPFFPGRSNAKSRDLEMASASPYALENPDLSSTGLGIKPRYGFRVALAVAWKKGGYNGALFLIPALSRNPFLRLDAIKI</sequence>
<dbReference type="HOGENOM" id="CLU_2477627_0_0_5"/>
<reference evidence="1 2" key="1">
    <citation type="submission" date="2014-07" db="EMBL/GenBank/DDBJ databases">
        <title>Comparative genomic insights into amoeba endosymbionts belonging to the families of Holosporaceae and Candidatus Midichloriaceae within Rickettsiales.</title>
        <authorList>
            <person name="Wang Z."/>
            <person name="Wu M."/>
        </authorList>
    </citation>
    <scope>NUCLEOTIDE SEQUENCE [LARGE SCALE GENOMIC DNA]</scope>
    <source>
        <strain evidence="1">PRA3</strain>
    </source>
</reference>
<dbReference type="EMBL" id="CP008941">
    <property type="protein sequence ID" value="AIK96700.1"/>
    <property type="molecule type" value="Genomic_DNA"/>
</dbReference>
<accession>A0A077B173</accession>
<evidence type="ECO:0000313" key="2">
    <source>
        <dbReference type="Proteomes" id="UP000028926"/>
    </source>
</evidence>
<proteinExistence type="predicted"/>